<evidence type="ECO:0008006" key="4">
    <source>
        <dbReference type="Google" id="ProtNLM"/>
    </source>
</evidence>
<dbReference type="OrthoDB" id="9816468at2"/>
<evidence type="ECO:0000256" key="1">
    <source>
        <dbReference type="SAM" id="Phobius"/>
    </source>
</evidence>
<dbReference type="RefSeq" id="WP_068738058.1">
    <property type="nucleotide sequence ID" value="NZ_LVYV01000055.1"/>
</dbReference>
<organism evidence="2 3">
    <name type="scientific">Tardiphaga robiniae</name>
    <dbReference type="NCBI Taxonomy" id="943830"/>
    <lineage>
        <taxon>Bacteria</taxon>
        <taxon>Pseudomonadati</taxon>
        <taxon>Pseudomonadota</taxon>
        <taxon>Alphaproteobacteria</taxon>
        <taxon>Hyphomicrobiales</taxon>
        <taxon>Nitrobacteraceae</taxon>
        <taxon>Tardiphaga</taxon>
    </lineage>
</organism>
<dbReference type="AlphaFoldDB" id="A0A163X864"/>
<evidence type="ECO:0000313" key="3">
    <source>
        <dbReference type="Proteomes" id="UP000076574"/>
    </source>
</evidence>
<sequence>MDTDRLIQTLAADHDHRARPVSTQLAMALLVALPVAAAMLLVTLGIRPDFMSAMRNPFFDTKFLVTLALAIPAIVISVHLSKPEASLGRWVWLLLLSPFILIIALIVEMTMPQRAPMMVRIIGKNSSVCSAAITLLSLPILGGAMIALRHGAPSRPAVAGALAGLMSAGLGATFYAAHCADDSPLFVATWYTLAALVVAALGAAVGSKVLRY</sequence>
<feature type="transmembrane region" description="Helical" evidence="1">
    <location>
        <begin position="90"/>
        <end position="107"/>
    </location>
</feature>
<proteinExistence type="predicted"/>
<reference evidence="2 3" key="1">
    <citation type="submission" date="2016-03" db="EMBL/GenBank/DDBJ databases">
        <title>Microsymbionts genomes from the relict species Vavilovia formosa (Stev.) Fed.</title>
        <authorList>
            <person name="Kopat V."/>
            <person name="Chirak E."/>
            <person name="Kimeklis A."/>
            <person name="Andronov E."/>
        </authorList>
    </citation>
    <scope>NUCLEOTIDE SEQUENCE [LARGE SCALE GENOMIC DNA]</scope>
    <source>
        <strain evidence="2 3">Vaf07</strain>
    </source>
</reference>
<accession>A0A163X864</accession>
<protein>
    <recommendedName>
        <fullName evidence="4">DUF1109 domain-containing protein</fullName>
    </recommendedName>
</protein>
<keyword evidence="1" id="KW-0472">Membrane</keyword>
<feature type="transmembrane region" description="Helical" evidence="1">
    <location>
        <begin position="184"/>
        <end position="205"/>
    </location>
</feature>
<feature type="transmembrane region" description="Helical" evidence="1">
    <location>
        <begin position="58"/>
        <end position="78"/>
    </location>
</feature>
<dbReference type="Pfam" id="PF06532">
    <property type="entry name" value="NrsF"/>
    <property type="match status" value="1"/>
</dbReference>
<comment type="caution">
    <text evidence="2">The sequence shown here is derived from an EMBL/GenBank/DDBJ whole genome shotgun (WGS) entry which is preliminary data.</text>
</comment>
<name>A0A163X864_9BRAD</name>
<feature type="transmembrane region" description="Helical" evidence="1">
    <location>
        <begin position="128"/>
        <end position="151"/>
    </location>
</feature>
<keyword evidence="1" id="KW-1133">Transmembrane helix</keyword>
<dbReference type="InterPro" id="IPR009495">
    <property type="entry name" value="NrsF"/>
</dbReference>
<evidence type="ECO:0000313" key="2">
    <source>
        <dbReference type="EMBL" id="KZD20549.1"/>
    </source>
</evidence>
<gene>
    <name evidence="2" type="ORF">A4A58_17540</name>
</gene>
<keyword evidence="3" id="KW-1185">Reference proteome</keyword>
<dbReference type="Proteomes" id="UP000076574">
    <property type="component" value="Unassembled WGS sequence"/>
</dbReference>
<keyword evidence="1" id="KW-0812">Transmembrane</keyword>
<dbReference type="EMBL" id="LVYV01000055">
    <property type="protein sequence ID" value="KZD20549.1"/>
    <property type="molecule type" value="Genomic_DNA"/>
</dbReference>
<feature type="transmembrane region" description="Helical" evidence="1">
    <location>
        <begin position="157"/>
        <end position="177"/>
    </location>
</feature>
<feature type="transmembrane region" description="Helical" evidence="1">
    <location>
        <begin position="25"/>
        <end position="46"/>
    </location>
</feature>
<dbReference type="STRING" id="943830.A4A58_17540"/>